<sequence length="144" mass="15927">MLLCTNRIFVQRHLTTRPLYLLTRAKSRLAAIKNAPQNTLPDGVVIHVSESLSDRRSVFVGRACRVTDPSAVSSIISYLMTDKRIAKASHPTIYAWRCIVDEKIKQGNDDCGEASAGGKLSDLLELLNVNDILVVVTRNLGDHK</sequence>
<reference evidence="3 4" key="1">
    <citation type="journal article" date="2017" name="Mol. Ecol.">
        <title>Comparative and population genomic landscape of Phellinus noxius: A hypervariable fungus causing root rot in trees.</title>
        <authorList>
            <person name="Chung C.L."/>
            <person name="Lee T.J."/>
            <person name="Akiba M."/>
            <person name="Lee H.H."/>
            <person name="Kuo T.H."/>
            <person name="Liu D."/>
            <person name="Ke H.M."/>
            <person name="Yokoi T."/>
            <person name="Roa M.B."/>
            <person name="Lu M.J."/>
            <person name="Chang Y.Y."/>
            <person name="Ann P.J."/>
            <person name="Tsai J.N."/>
            <person name="Chen C.Y."/>
            <person name="Tzean S.S."/>
            <person name="Ota Y."/>
            <person name="Hattori T."/>
            <person name="Sahashi N."/>
            <person name="Liou R.F."/>
            <person name="Kikuchi T."/>
            <person name="Tsai I.J."/>
        </authorList>
    </citation>
    <scope>NUCLEOTIDE SEQUENCE [LARGE SCALE GENOMIC DNA]</scope>
    <source>
        <strain evidence="3 4">FFPRI411160</strain>
    </source>
</reference>
<dbReference type="InParanoid" id="A0A286UI93"/>
<dbReference type="EMBL" id="NBII01000004">
    <property type="protein sequence ID" value="PAV19239.1"/>
    <property type="molecule type" value="Genomic_DNA"/>
</dbReference>
<dbReference type="Proteomes" id="UP000217199">
    <property type="component" value="Unassembled WGS sequence"/>
</dbReference>
<dbReference type="PANTHER" id="PTHR16301">
    <property type="entry name" value="IMPACT-RELATED"/>
    <property type="match status" value="1"/>
</dbReference>
<gene>
    <name evidence="3" type="ORF">PNOK_0417200</name>
</gene>
<name>A0A286UI93_9AGAM</name>
<comment type="caution">
    <text evidence="3">The sequence shown here is derived from an EMBL/GenBank/DDBJ whole genome shotgun (WGS) entry which is preliminary data.</text>
</comment>
<dbReference type="GO" id="GO:0006446">
    <property type="term" value="P:regulation of translational initiation"/>
    <property type="evidence" value="ECO:0007669"/>
    <property type="project" value="TreeGrafter"/>
</dbReference>
<evidence type="ECO:0000259" key="2">
    <source>
        <dbReference type="Pfam" id="PF01205"/>
    </source>
</evidence>
<protein>
    <submittedName>
        <fullName evidence="3">Imprinted and ancient</fullName>
    </submittedName>
</protein>
<dbReference type="InterPro" id="IPR001498">
    <property type="entry name" value="Impact_N"/>
</dbReference>
<dbReference type="GO" id="GO:0005737">
    <property type="term" value="C:cytoplasm"/>
    <property type="evidence" value="ECO:0007669"/>
    <property type="project" value="TreeGrafter"/>
</dbReference>
<accession>A0A286UI93</accession>
<evidence type="ECO:0000256" key="1">
    <source>
        <dbReference type="ARBA" id="ARBA00007665"/>
    </source>
</evidence>
<dbReference type="Gene3D" id="3.30.230.30">
    <property type="entry name" value="Impact, N-terminal domain"/>
    <property type="match status" value="1"/>
</dbReference>
<dbReference type="SUPFAM" id="SSF54211">
    <property type="entry name" value="Ribosomal protein S5 domain 2-like"/>
    <property type="match status" value="1"/>
</dbReference>
<dbReference type="Pfam" id="PF01205">
    <property type="entry name" value="Impact_N"/>
    <property type="match status" value="1"/>
</dbReference>
<dbReference type="STRING" id="2282107.A0A286UI93"/>
<keyword evidence="4" id="KW-1185">Reference proteome</keyword>
<comment type="similarity">
    <text evidence="1">Belongs to the IMPACT family.</text>
</comment>
<evidence type="ECO:0000313" key="3">
    <source>
        <dbReference type="EMBL" id="PAV19239.1"/>
    </source>
</evidence>
<evidence type="ECO:0000313" key="4">
    <source>
        <dbReference type="Proteomes" id="UP000217199"/>
    </source>
</evidence>
<dbReference type="AlphaFoldDB" id="A0A286UI93"/>
<dbReference type="InterPro" id="IPR020568">
    <property type="entry name" value="Ribosomal_Su5_D2-typ_SF"/>
</dbReference>
<dbReference type="InterPro" id="IPR023582">
    <property type="entry name" value="Impact"/>
</dbReference>
<feature type="domain" description="Impact N-terminal" evidence="2">
    <location>
        <begin position="55"/>
        <end position="142"/>
    </location>
</feature>
<dbReference type="GO" id="GO:0140469">
    <property type="term" value="P:GCN2-mediated signaling"/>
    <property type="evidence" value="ECO:0007669"/>
    <property type="project" value="TreeGrafter"/>
</dbReference>
<organism evidence="3 4">
    <name type="scientific">Pyrrhoderma noxium</name>
    <dbReference type="NCBI Taxonomy" id="2282107"/>
    <lineage>
        <taxon>Eukaryota</taxon>
        <taxon>Fungi</taxon>
        <taxon>Dikarya</taxon>
        <taxon>Basidiomycota</taxon>
        <taxon>Agaricomycotina</taxon>
        <taxon>Agaricomycetes</taxon>
        <taxon>Hymenochaetales</taxon>
        <taxon>Hymenochaetaceae</taxon>
        <taxon>Pyrrhoderma</taxon>
    </lineage>
</organism>
<dbReference type="PANTHER" id="PTHR16301:SF24">
    <property type="entry name" value="RWD DOMAIN-CONTAINING PROTEIN"/>
    <property type="match status" value="1"/>
</dbReference>
<dbReference type="InterPro" id="IPR036956">
    <property type="entry name" value="Impact_N_sf"/>
</dbReference>
<proteinExistence type="inferred from homology"/>
<dbReference type="OrthoDB" id="69641at2759"/>